<sequence length="100" mass="10845">MRIGCLMPSIPKTSQSRGVSLWGWEGWSAQSLTLSPRLECSGVILARCNLLLLGSNNSPASASRVAGIIGACYHTQLSFVFLVETRFHHFGQVGLKLLTL</sequence>
<reference evidence="1 2" key="1">
    <citation type="submission" date="2013-03" db="EMBL/GenBank/DDBJ databases">
        <authorList>
            <person name="Warren W."/>
            <person name="Wilson R.K."/>
        </authorList>
    </citation>
    <scope>NUCLEOTIDE SEQUENCE</scope>
</reference>
<dbReference type="PANTHER" id="PTHR12138:SF135">
    <property type="entry name" value="SAM DOMAIN-CONTAINING PROTEIN"/>
    <property type="match status" value="1"/>
</dbReference>
<organism evidence="1 2">
    <name type="scientific">Macaca fascicularis</name>
    <name type="common">Crab-eating macaque</name>
    <name type="synonym">Cynomolgus monkey</name>
    <dbReference type="NCBI Taxonomy" id="9541"/>
    <lineage>
        <taxon>Eukaryota</taxon>
        <taxon>Metazoa</taxon>
        <taxon>Chordata</taxon>
        <taxon>Craniata</taxon>
        <taxon>Vertebrata</taxon>
        <taxon>Euteleostomi</taxon>
        <taxon>Mammalia</taxon>
        <taxon>Eutheria</taxon>
        <taxon>Euarchontoglires</taxon>
        <taxon>Primates</taxon>
        <taxon>Haplorrhini</taxon>
        <taxon>Catarrhini</taxon>
        <taxon>Cercopithecidae</taxon>
        <taxon>Cercopithecinae</taxon>
        <taxon>Macaca</taxon>
    </lineage>
</organism>
<dbReference type="Ensembl" id="ENSMFAT00000089419.1">
    <property type="protein sequence ID" value="ENSMFAP00000058266.1"/>
    <property type="gene ID" value="ENSMFAG00000062209.1"/>
</dbReference>
<dbReference type="PANTHER" id="PTHR12138">
    <property type="entry name" value="PRIMATE-EXPANDED PROTEIN FAMILY"/>
    <property type="match status" value="1"/>
</dbReference>
<dbReference type="Proteomes" id="UP000233100">
    <property type="component" value="Chromosome 5"/>
</dbReference>
<keyword evidence="2" id="KW-1185">Reference proteome</keyword>
<dbReference type="GeneTree" id="ENSGT01150000286943"/>
<protein>
    <submittedName>
        <fullName evidence="1">Uncharacterized protein</fullName>
    </submittedName>
</protein>
<proteinExistence type="predicted"/>
<evidence type="ECO:0000313" key="1">
    <source>
        <dbReference type="Ensembl" id="ENSMFAP00000058266.1"/>
    </source>
</evidence>
<evidence type="ECO:0000313" key="2">
    <source>
        <dbReference type="Proteomes" id="UP000233100"/>
    </source>
</evidence>
<name>A0A7N9CY63_MACFA</name>
<dbReference type="PRINTS" id="PR02045">
    <property type="entry name" value="F138DOMAIN"/>
</dbReference>
<dbReference type="AlphaFoldDB" id="A0A7N9CY63"/>
<reference evidence="1" key="3">
    <citation type="submission" date="2025-09" db="UniProtKB">
        <authorList>
            <consortium name="Ensembl"/>
        </authorList>
    </citation>
    <scope>IDENTIFICATION</scope>
</reference>
<accession>A0A7N9CY63</accession>
<reference evidence="1" key="2">
    <citation type="submission" date="2025-08" db="UniProtKB">
        <authorList>
            <consortium name="Ensembl"/>
        </authorList>
    </citation>
    <scope>IDENTIFICATION</scope>
</reference>